<evidence type="ECO:0000256" key="1">
    <source>
        <dbReference type="ARBA" id="ARBA00023015"/>
    </source>
</evidence>
<dbReference type="Gene3D" id="3.30.70.920">
    <property type="match status" value="1"/>
</dbReference>
<dbReference type="RefSeq" id="WP_072596314.1">
    <property type="nucleotide sequence ID" value="NZ_CP018221.1"/>
</dbReference>
<dbReference type="PANTHER" id="PTHR30154">
    <property type="entry name" value="LEUCINE-RESPONSIVE REGULATORY PROTEIN"/>
    <property type="match status" value="1"/>
</dbReference>
<dbReference type="Pfam" id="PF01037">
    <property type="entry name" value="AsnC_trans_reg"/>
    <property type="match status" value="1"/>
</dbReference>
<keyword evidence="6" id="KW-1185">Reference proteome</keyword>
<dbReference type="SUPFAM" id="SSF46785">
    <property type="entry name" value="Winged helix' DNA-binding domain"/>
    <property type="match status" value="1"/>
</dbReference>
<dbReference type="Proteomes" id="UP000182063">
    <property type="component" value="Chromosome"/>
</dbReference>
<dbReference type="Gene3D" id="1.10.10.10">
    <property type="entry name" value="Winged helix-like DNA-binding domain superfamily/Winged helix DNA-binding domain"/>
    <property type="match status" value="1"/>
</dbReference>
<dbReference type="AlphaFoldDB" id="A0A1L3ZT02"/>
<dbReference type="InterPro" id="IPR036390">
    <property type="entry name" value="WH_DNA-bd_sf"/>
</dbReference>
<dbReference type="STRING" id="1921510.BSL82_05065"/>
<dbReference type="InterPro" id="IPR011008">
    <property type="entry name" value="Dimeric_a/b-barrel"/>
</dbReference>
<dbReference type="KEGG" id="sphj:BSL82_05065"/>
<accession>A0A1L3ZT02</accession>
<dbReference type="SMART" id="SM00344">
    <property type="entry name" value="HTH_ASNC"/>
    <property type="match status" value="1"/>
</dbReference>
<keyword evidence="2" id="KW-0238">DNA-binding</keyword>
<dbReference type="PANTHER" id="PTHR30154:SF34">
    <property type="entry name" value="TRANSCRIPTIONAL REGULATOR AZLB"/>
    <property type="match status" value="1"/>
</dbReference>
<evidence type="ECO:0000313" key="6">
    <source>
        <dbReference type="Proteomes" id="UP000182063"/>
    </source>
</evidence>
<dbReference type="InterPro" id="IPR000485">
    <property type="entry name" value="AsnC-type_HTH_dom"/>
</dbReference>
<protein>
    <submittedName>
        <fullName evidence="5">Transcriptional regulator</fullName>
    </submittedName>
</protein>
<organism evidence="5 6">
    <name type="scientific">Tardibacter chloracetimidivorans</name>
    <dbReference type="NCBI Taxonomy" id="1921510"/>
    <lineage>
        <taxon>Bacteria</taxon>
        <taxon>Pseudomonadati</taxon>
        <taxon>Pseudomonadota</taxon>
        <taxon>Alphaproteobacteria</taxon>
        <taxon>Sphingomonadales</taxon>
        <taxon>Sphingomonadaceae</taxon>
        <taxon>Tardibacter</taxon>
    </lineage>
</organism>
<dbReference type="OrthoDB" id="9802341at2"/>
<name>A0A1L3ZT02_9SPHN</name>
<evidence type="ECO:0000256" key="2">
    <source>
        <dbReference type="ARBA" id="ARBA00023125"/>
    </source>
</evidence>
<reference evidence="6" key="1">
    <citation type="submission" date="2016-11" db="EMBL/GenBank/DDBJ databases">
        <title>Complete Genome Sequence of alachlor-degrading Sphingomonas sp. strain JJ-A5.</title>
        <authorList>
            <person name="Lee H."/>
            <person name="Ka J.-O."/>
        </authorList>
    </citation>
    <scope>NUCLEOTIDE SEQUENCE [LARGE SCALE GENOMIC DNA]</scope>
    <source>
        <strain evidence="6">JJ-A5</strain>
    </source>
</reference>
<dbReference type="GO" id="GO:0043565">
    <property type="term" value="F:sequence-specific DNA binding"/>
    <property type="evidence" value="ECO:0007669"/>
    <property type="project" value="InterPro"/>
</dbReference>
<dbReference type="InterPro" id="IPR036388">
    <property type="entry name" value="WH-like_DNA-bd_sf"/>
</dbReference>
<dbReference type="PROSITE" id="PS50956">
    <property type="entry name" value="HTH_ASNC_2"/>
    <property type="match status" value="1"/>
</dbReference>
<evidence type="ECO:0000259" key="4">
    <source>
        <dbReference type="PROSITE" id="PS50956"/>
    </source>
</evidence>
<keyword evidence="3" id="KW-0804">Transcription</keyword>
<dbReference type="SUPFAM" id="SSF54909">
    <property type="entry name" value="Dimeric alpha+beta barrel"/>
    <property type="match status" value="1"/>
</dbReference>
<dbReference type="EMBL" id="CP018221">
    <property type="protein sequence ID" value="API58761.1"/>
    <property type="molecule type" value="Genomic_DNA"/>
</dbReference>
<evidence type="ECO:0000256" key="3">
    <source>
        <dbReference type="ARBA" id="ARBA00023163"/>
    </source>
</evidence>
<proteinExistence type="predicted"/>
<dbReference type="InterPro" id="IPR019888">
    <property type="entry name" value="Tscrpt_reg_AsnC-like"/>
</dbReference>
<sequence length="148" mass="16556">MAGIDDYDRKILTQLRLNARVTNQVLGEAVGLSPSACLRRVRNLEQSGAIRGYTILLGGSLPEEGTTAMVQVTLAQQTQDCLNRFEAAVRGHPEIREWYLMTGEGDYFLRIQIAGIDDYERFHREVLSLLPGVIRITSSFAMRSGRRG</sequence>
<dbReference type="GO" id="GO:0005829">
    <property type="term" value="C:cytosol"/>
    <property type="evidence" value="ECO:0007669"/>
    <property type="project" value="TreeGrafter"/>
</dbReference>
<keyword evidence="1" id="KW-0805">Transcription regulation</keyword>
<feature type="domain" description="HTH asnC-type" evidence="4">
    <location>
        <begin position="4"/>
        <end position="67"/>
    </location>
</feature>
<dbReference type="Pfam" id="PF13412">
    <property type="entry name" value="HTH_24"/>
    <property type="match status" value="1"/>
</dbReference>
<dbReference type="InterPro" id="IPR019887">
    <property type="entry name" value="Tscrpt_reg_AsnC/Lrp_C"/>
</dbReference>
<dbReference type="PRINTS" id="PR00033">
    <property type="entry name" value="HTHASNC"/>
</dbReference>
<evidence type="ECO:0000313" key="5">
    <source>
        <dbReference type="EMBL" id="API58761.1"/>
    </source>
</evidence>
<gene>
    <name evidence="5" type="ORF">BSL82_05065</name>
</gene>
<dbReference type="GO" id="GO:0043200">
    <property type="term" value="P:response to amino acid"/>
    <property type="evidence" value="ECO:0007669"/>
    <property type="project" value="TreeGrafter"/>
</dbReference>